<dbReference type="Proteomes" id="UP001064048">
    <property type="component" value="Chromosome 29"/>
</dbReference>
<evidence type="ECO:0000313" key="1">
    <source>
        <dbReference type="EMBL" id="KAI8433804.1"/>
    </source>
</evidence>
<reference evidence="1 2" key="1">
    <citation type="journal article" date="2022" name="Genome Biol. Evol.">
        <title>The Spruce Budworm Genome: Reconstructing the Evolutionary History of Antifreeze Proteins.</title>
        <authorList>
            <person name="Beliveau C."/>
            <person name="Gagne P."/>
            <person name="Picq S."/>
            <person name="Vernygora O."/>
            <person name="Keeling C.I."/>
            <person name="Pinkney K."/>
            <person name="Doucet D."/>
            <person name="Wen F."/>
            <person name="Johnston J.S."/>
            <person name="Maaroufi H."/>
            <person name="Boyle B."/>
            <person name="Laroche J."/>
            <person name="Dewar K."/>
            <person name="Juretic N."/>
            <person name="Blackburn G."/>
            <person name="Nisole A."/>
            <person name="Brunet B."/>
            <person name="Brandao M."/>
            <person name="Lumley L."/>
            <person name="Duan J."/>
            <person name="Quan G."/>
            <person name="Lucarotti C.J."/>
            <person name="Roe A.D."/>
            <person name="Sperling F.A.H."/>
            <person name="Levesque R.C."/>
            <person name="Cusson M."/>
        </authorList>
    </citation>
    <scope>NUCLEOTIDE SEQUENCE [LARGE SCALE GENOMIC DNA]</scope>
    <source>
        <strain evidence="1">Glfc:IPQL:Cfum</strain>
    </source>
</reference>
<evidence type="ECO:0000313" key="2">
    <source>
        <dbReference type="Proteomes" id="UP001064048"/>
    </source>
</evidence>
<dbReference type="EMBL" id="CM046129">
    <property type="protein sequence ID" value="KAI8433804.1"/>
    <property type="molecule type" value="Genomic_DNA"/>
</dbReference>
<name>A0ACC0KBG4_CHOFU</name>
<sequence>MSTGGGYEIRATGAEARNYNFVAARGPQKTTNSAPPLRNTVWLRSAICSAPIRTDAVRITPSLRSSGRFQNVLVIESIGHLVKSCLGGGVVAIHESYKHCGLWTALFLNIFLGAFVGYCMHILVSSAQTMYGRLQQSKMSYPDLAEATLAAGPFKSLRRYHKCFRYCVDVTIGLDLFGSCCVYTVIMARSIMQLIEGANWIAKQDNYSIRYYIAILVVPCLLLCMITSLKYLAPFSIVADCFIVTIAVSTVVYGIQAASRPLMDVPAYKSLGGVLEYIGVCVFSMEGVGVSLPIENHMTNPHHFYLVLLGGMSVVTGIVMVIGFFGYYGFGEQARSPITLNYPWAPFPIALKAFMVLVIYVTFALNFWVPFDLVWYYLKQRHPENKHWFWERVYRAIFVIVIVGIAVIFPSVSSFMGLLGSFCLSNMGFIFPAFIQLTIEWEDPGLGFMKWRMIRFLFITIFGICLCIMGTYLNAKNMIKAVLDPDDADQE</sequence>
<protein>
    <submittedName>
        <fullName evidence="1">Uncharacterized protein</fullName>
    </submittedName>
</protein>
<keyword evidence="2" id="KW-1185">Reference proteome</keyword>
<comment type="caution">
    <text evidence="1">The sequence shown here is derived from an EMBL/GenBank/DDBJ whole genome shotgun (WGS) entry which is preliminary data.</text>
</comment>
<gene>
    <name evidence="1" type="ORF">MSG28_015772</name>
</gene>
<organism evidence="1 2">
    <name type="scientific">Choristoneura fumiferana</name>
    <name type="common">Spruce budworm moth</name>
    <name type="synonym">Archips fumiferana</name>
    <dbReference type="NCBI Taxonomy" id="7141"/>
    <lineage>
        <taxon>Eukaryota</taxon>
        <taxon>Metazoa</taxon>
        <taxon>Ecdysozoa</taxon>
        <taxon>Arthropoda</taxon>
        <taxon>Hexapoda</taxon>
        <taxon>Insecta</taxon>
        <taxon>Pterygota</taxon>
        <taxon>Neoptera</taxon>
        <taxon>Endopterygota</taxon>
        <taxon>Lepidoptera</taxon>
        <taxon>Glossata</taxon>
        <taxon>Ditrysia</taxon>
        <taxon>Tortricoidea</taxon>
        <taxon>Tortricidae</taxon>
        <taxon>Tortricinae</taxon>
        <taxon>Choristoneura</taxon>
    </lineage>
</organism>
<proteinExistence type="predicted"/>
<accession>A0ACC0KBG4</accession>